<comment type="caution">
    <text evidence="3">The sequence shown here is derived from an EMBL/GenBank/DDBJ whole genome shotgun (WGS) entry which is preliminary data.</text>
</comment>
<dbReference type="AlphaFoldDB" id="B0MXJ3"/>
<reference evidence="3" key="1">
    <citation type="submission" date="2007-10" db="EMBL/GenBank/DDBJ databases">
        <authorList>
            <person name="Fulton L."/>
            <person name="Clifton S."/>
            <person name="Fulton B."/>
            <person name="Xu J."/>
            <person name="Minx P."/>
            <person name="Pepin K.H."/>
            <person name="Johnson M."/>
            <person name="Thiruvilangam P."/>
            <person name="Bhonagiri V."/>
            <person name="Nash W.E."/>
            <person name="Mardis E.R."/>
            <person name="Wilson R.K."/>
        </authorList>
    </citation>
    <scope>NUCLEOTIDE SEQUENCE [LARGE SCALE GENOMIC DNA]</scope>
    <source>
        <strain evidence="3">DSM 17216</strain>
    </source>
</reference>
<accession>B0MXJ3</accession>
<keyword evidence="1" id="KW-0472">Membrane</keyword>
<dbReference type="HOGENOM" id="CLU_029425_2_0_10"/>
<dbReference type="EMBL" id="ABFK02000020">
    <property type="protein sequence ID" value="EDS02334.1"/>
    <property type="molecule type" value="Genomic_DNA"/>
</dbReference>
<dbReference type="CDD" id="cd12797">
    <property type="entry name" value="M23_peptidase"/>
    <property type="match status" value="1"/>
</dbReference>
<name>B0MXJ3_9BACT</name>
<dbReference type="Pfam" id="PF01551">
    <property type="entry name" value="Peptidase_M23"/>
    <property type="match status" value="1"/>
</dbReference>
<evidence type="ECO:0000313" key="3">
    <source>
        <dbReference type="EMBL" id="EDS02334.1"/>
    </source>
</evidence>
<organism evidence="3 4">
    <name type="scientific">Alistipes putredinis DSM 17216</name>
    <dbReference type="NCBI Taxonomy" id="445970"/>
    <lineage>
        <taxon>Bacteria</taxon>
        <taxon>Pseudomonadati</taxon>
        <taxon>Bacteroidota</taxon>
        <taxon>Bacteroidia</taxon>
        <taxon>Bacteroidales</taxon>
        <taxon>Rikenellaceae</taxon>
        <taxon>Alistipes</taxon>
    </lineage>
</organism>
<evidence type="ECO:0000259" key="2">
    <source>
        <dbReference type="Pfam" id="PF01551"/>
    </source>
</evidence>
<keyword evidence="1" id="KW-1133">Transmembrane helix</keyword>
<feature type="transmembrane region" description="Helical" evidence="1">
    <location>
        <begin position="12"/>
        <end position="30"/>
    </location>
</feature>
<protein>
    <submittedName>
        <fullName evidence="3">Peptidase, M23 family</fullName>
    </submittedName>
</protein>
<dbReference type="InterPro" id="IPR011055">
    <property type="entry name" value="Dup_hybrid_motif"/>
</dbReference>
<gene>
    <name evidence="3" type="ORF">ALIPUT_01856</name>
</gene>
<dbReference type="InterPro" id="IPR050570">
    <property type="entry name" value="Cell_wall_metabolism_enzyme"/>
</dbReference>
<dbReference type="PANTHER" id="PTHR21666:SF270">
    <property type="entry name" value="MUREIN HYDROLASE ACTIVATOR ENVC"/>
    <property type="match status" value="1"/>
</dbReference>
<dbReference type="GO" id="GO:0004222">
    <property type="term" value="F:metalloendopeptidase activity"/>
    <property type="evidence" value="ECO:0007669"/>
    <property type="project" value="TreeGrafter"/>
</dbReference>
<dbReference type="eggNOG" id="COG0739">
    <property type="taxonomic scope" value="Bacteria"/>
</dbReference>
<feature type="transmembrane region" description="Helical" evidence="1">
    <location>
        <begin position="116"/>
        <end position="135"/>
    </location>
</feature>
<sequence length="409" mass="47310">MVLPCEEIEESLTNFVGFHILCFQFFALFIRHTPQIPAACAQAVIRSNPRNLKKLQDCKITYFTLILHHFQGVFQIMARKKQTFDPHALTREVVSATHEVVTVPFRLRTYRVIRKILIIFIAVSIVNVVFANVFYTPKMYRILRENSELVFKYRLLQDKIRAEQRKLDEIHHRDNFVYRALFSADTLNIGGIYTPYPASKYAALAGDEYAPLMIGTWQQLDAFGRQLYRTSVSFDELQILAKNKENMSTAIPAIWPIDRQALRRGIEPFGYRNHPIYHRRILHKGIDLAANIGNNVYATGDATVQSTDLGQPRRGYGKQILLNHQYGYQTRYAHLSQIFVKPGEKVVRGQLIGKVGNTGGVTGPHLHYEVIHMGQVVNPINYFNRNMTNEEYERLMEQMQELNLDTFDE</sequence>
<evidence type="ECO:0000256" key="1">
    <source>
        <dbReference type="SAM" id="Phobius"/>
    </source>
</evidence>
<dbReference type="SUPFAM" id="SSF51261">
    <property type="entry name" value="Duplicated hybrid motif"/>
    <property type="match status" value="1"/>
</dbReference>
<dbReference type="InterPro" id="IPR016047">
    <property type="entry name" value="M23ase_b-sheet_dom"/>
</dbReference>
<keyword evidence="4" id="KW-1185">Reference proteome</keyword>
<proteinExistence type="predicted"/>
<keyword evidence="1" id="KW-0812">Transmembrane</keyword>
<evidence type="ECO:0000313" key="4">
    <source>
        <dbReference type="Proteomes" id="UP000005819"/>
    </source>
</evidence>
<dbReference type="PANTHER" id="PTHR21666">
    <property type="entry name" value="PEPTIDASE-RELATED"/>
    <property type="match status" value="1"/>
</dbReference>
<dbReference type="Gene3D" id="2.70.70.10">
    <property type="entry name" value="Glucose Permease (Domain IIA)"/>
    <property type="match status" value="1"/>
</dbReference>
<reference evidence="3" key="2">
    <citation type="submission" date="2013-09" db="EMBL/GenBank/DDBJ databases">
        <title>Draft genome sequence of Alistipes putredinis (DSM 17216).</title>
        <authorList>
            <person name="Sudarsanam P."/>
            <person name="Ley R."/>
            <person name="Guruge J."/>
            <person name="Turnbaugh P.J."/>
            <person name="Mahowald M."/>
            <person name="Liep D."/>
            <person name="Gordon J."/>
        </authorList>
    </citation>
    <scope>NUCLEOTIDE SEQUENCE</scope>
    <source>
        <strain evidence="3">DSM 17216</strain>
    </source>
</reference>
<dbReference type="FunFam" id="2.70.70.10:FF:000006">
    <property type="entry name" value="M23 family peptidase"/>
    <property type="match status" value="1"/>
</dbReference>
<feature type="domain" description="M23ase beta-sheet core" evidence="2">
    <location>
        <begin position="283"/>
        <end position="379"/>
    </location>
</feature>
<dbReference type="Proteomes" id="UP000005819">
    <property type="component" value="Unassembled WGS sequence"/>
</dbReference>